<dbReference type="OrthoDB" id="190201at2759"/>
<proteinExistence type="predicted"/>
<dbReference type="Proteomes" id="UP000663829">
    <property type="component" value="Unassembled WGS sequence"/>
</dbReference>
<evidence type="ECO:0000313" key="2">
    <source>
        <dbReference type="EMBL" id="CAF0812735.1"/>
    </source>
</evidence>
<dbReference type="SUPFAM" id="SSF53474">
    <property type="entry name" value="alpha/beta-Hydrolases"/>
    <property type="match status" value="1"/>
</dbReference>
<dbReference type="Pfam" id="PF00561">
    <property type="entry name" value="Abhydrolase_1"/>
    <property type="match status" value="1"/>
</dbReference>
<dbReference type="PANTHER" id="PTHR43798:SF33">
    <property type="entry name" value="HYDROLASE, PUTATIVE (AFU_ORTHOLOGUE AFUA_2G14860)-RELATED"/>
    <property type="match status" value="1"/>
</dbReference>
<dbReference type="GO" id="GO:0016020">
    <property type="term" value="C:membrane"/>
    <property type="evidence" value="ECO:0007669"/>
    <property type="project" value="TreeGrafter"/>
</dbReference>
<dbReference type="AlphaFoldDB" id="A0A813TEF7"/>
<reference evidence="2" key="1">
    <citation type="submission" date="2021-02" db="EMBL/GenBank/DDBJ databases">
        <authorList>
            <person name="Nowell W R."/>
        </authorList>
    </citation>
    <scope>NUCLEOTIDE SEQUENCE</scope>
</reference>
<dbReference type="PANTHER" id="PTHR43798">
    <property type="entry name" value="MONOACYLGLYCEROL LIPASE"/>
    <property type="match status" value="1"/>
</dbReference>
<keyword evidence="4" id="KW-1185">Reference proteome</keyword>
<name>A0A813TEF7_9BILA</name>
<comment type="caution">
    <text evidence="2">The sequence shown here is derived from an EMBL/GenBank/DDBJ whole genome shotgun (WGS) entry which is preliminary data.</text>
</comment>
<dbReference type="EMBL" id="CAJNOQ010000539">
    <property type="protein sequence ID" value="CAF0812735.1"/>
    <property type="molecule type" value="Genomic_DNA"/>
</dbReference>
<evidence type="ECO:0000313" key="3">
    <source>
        <dbReference type="EMBL" id="CAF3598552.1"/>
    </source>
</evidence>
<feature type="domain" description="AB hydrolase-1" evidence="1">
    <location>
        <begin position="33"/>
        <end position="159"/>
    </location>
</feature>
<gene>
    <name evidence="2" type="ORF">GPM918_LOCUS4121</name>
    <name evidence="3" type="ORF">SRO942_LOCUS4121</name>
</gene>
<protein>
    <recommendedName>
        <fullName evidence="1">AB hydrolase-1 domain-containing protein</fullName>
    </recommendedName>
</protein>
<dbReference type="Proteomes" id="UP000681722">
    <property type="component" value="Unassembled WGS sequence"/>
</dbReference>
<evidence type="ECO:0000313" key="4">
    <source>
        <dbReference type="Proteomes" id="UP000663829"/>
    </source>
</evidence>
<dbReference type="Gene3D" id="3.40.50.1820">
    <property type="entry name" value="alpha/beta hydrolase"/>
    <property type="match status" value="1"/>
</dbReference>
<accession>A0A813TEF7</accession>
<evidence type="ECO:0000259" key="1">
    <source>
        <dbReference type="Pfam" id="PF00561"/>
    </source>
</evidence>
<dbReference type="InterPro" id="IPR029058">
    <property type="entry name" value="AB_hydrolase_fold"/>
</dbReference>
<organism evidence="2 4">
    <name type="scientific">Didymodactylos carnosus</name>
    <dbReference type="NCBI Taxonomy" id="1234261"/>
    <lineage>
        <taxon>Eukaryota</taxon>
        <taxon>Metazoa</taxon>
        <taxon>Spiralia</taxon>
        <taxon>Gnathifera</taxon>
        <taxon>Rotifera</taxon>
        <taxon>Eurotatoria</taxon>
        <taxon>Bdelloidea</taxon>
        <taxon>Philodinida</taxon>
        <taxon>Philodinidae</taxon>
        <taxon>Didymodactylos</taxon>
    </lineage>
</organism>
<dbReference type="InterPro" id="IPR000073">
    <property type="entry name" value="AB_hydrolase_1"/>
</dbReference>
<dbReference type="EMBL" id="CAJOBC010000539">
    <property type="protein sequence ID" value="CAF3598552.1"/>
    <property type="molecule type" value="Genomic_DNA"/>
</dbReference>
<sequence>MKLSIPTVWGGQLSAKLFKTNDSSSNCLTTKIIGVHGWLDNLNSLLPLVEKLKKQNYEICLYDRAGHGYSSHLPKAIEYDIGNNMRDLRTVVQNLGWSGEKFIFIGHSYGAILALTYAAIYRDEVQCVVAIDALPSITLRSTEDSNWASVSKRIDQNIEYYNHPPKVYDTQLTFDKAFQVVKSMRLGISDEAAKLLTERSIKTDAGE</sequence>
<dbReference type="InterPro" id="IPR050266">
    <property type="entry name" value="AB_hydrolase_sf"/>
</dbReference>